<keyword evidence="5 6" id="KW-0067">ATP-binding</keyword>
<dbReference type="GO" id="GO:0005524">
    <property type="term" value="F:ATP binding"/>
    <property type="evidence" value="ECO:0007669"/>
    <property type="project" value="UniProtKB-UniRule"/>
</dbReference>
<gene>
    <name evidence="8" type="ordered locus">IALB_0793</name>
</gene>
<dbReference type="EC" id="2.5.1.17" evidence="6"/>
<dbReference type="HOGENOM" id="CLU_083486_0_1_10"/>
<evidence type="ECO:0000256" key="1">
    <source>
        <dbReference type="ARBA" id="ARBA00007487"/>
    </source>
</evidence>
<dbReference type="GO" id="GO:0009236">
    <property type="term" value="P:cobalamin biosynthetic process"/>
    <property type="evidence" value="ECO:0007669"/>
    <property type="project" value="UniProtKB-UniRule"/>
</dbReference>
<dbReference type="UniPathway" id="UPA00148">
    <property type="reaction ID" value="UER00233"/>
</dbReference>
<dbReference type="PATRIC" id="fig|945713.3.peg.795"/>
<name>I0AHP8_IGNAJ</name>
<dbReference type="InterPro" id="IPR029499">
    <property type="entry name" value="PduO-typ"/>
</dbReference>
<comment type="subunit">
    <text evidence="2">Homotrimer.</text>
</comment>
<proteinExistence type="inferred from homology"/>
<dbReference type="STRING" id="945713.IALB_0793"/>
<keyword evidence="4 6" id="KW-0547">Nucleotide-binding</keyword>
<evidence type="ECO:0000256" key="5">
    <source>
        <dbReference type="ARBA" id="ARBA00022840"/>
    </source>
</evidence>
<dbReference type="OrthoDB" id="9778896at2"/>
<comment type="similarity">
    <text evidence="1 6">Belongs to the Cob(I)alamin adenosyltransferase family.</text>
</comment>
<dbReference type="Gene3D" id="1.20.1200.10">
    <property type="entry name" value="Cobalamin adenosyltransferase-like"/>
    <property type="match status" value="1"/>
</dbReference>
<dbReference type="KEGG" id="ial:IALB_0793"/>
<evidence type="ECO:0000256" key="3">
    <source>
        <dbReference type="ARBA" id="ARBA00022679"/>
    </source>
</evidence>
<evidence type="ECO:0000256" key="6">
    <source>
        <dbReference type="RuleBase" id="RU366026"/>
    </source>
</evidence>
<evidence type="ECO:0000313" key="9">
    <source>
        <dbReference type="Proteomes" id="UP000007394"/>
    </source>
</evidence>
<dbReference type="Proteomes" id="UP000007394">
    <property type="component" value="Chromosome"/>
</dbReference>
<keyword evidence="9" id="KW-1185">Reference proteome</keyword>
<dbReference type="PANTHER" id="PTHR12213">
    <property type="entry name" value="CORRINOID ADENOSYLTRANSFERASE"/>
    <property type="match status" value="1"/>
</dbReference>
<dbReference type="AlphaFoldDB" id="I0AHP8"/>
<organism evidence="8 9">
    <name type="scientific">Ignavibacterium album (strain DSM 19864 / JCM 16511 / NBRC 101810 / Mat9-16)</name>
    <dbReference type="NCBI Taxonomy" id="945713"/>
    <lineage>
        <taxon>Bacteria</taxon>
        <taxon>Pseudomonadati</taxon>
        <taxon>Ignavibacteriota</taxon>
        <taxon>Ignavibacteria</taxon>
        <taxon>Ignavibacteriales</taxon>
        <taxon>Ignavibacteriaceae</taxon>
        <taxon>Ignavibacterium</taxon>
    </lineage>
</organism>
<dbReference type="PANTHER" id="PTHR12213:SF0">
    <property type="entry name" value="CORRINOID ADENOSYLTRANSFERASE MMAB"/>
    <property type="match status" value="1"/>
</dbReference>
<comment type="catalytic activity">
    <reaction evidence="6">
        <text>2 cob(II)alamin + reduced [electron-transfer flavoprotein] + 2 ATP = 2 adenosylcob(III)alamin + 2 triphosphate + oxidized [electron-transfer flavoprotein] + 3 H(+)</text>
        <dbReference type="Rhea" id="RHEA:28671"/>
        <dbReference type="Rhea" id="RHEA-COMP:10685"/>
        <dbReference type="Rhea" id="RHEA-COMP:10686"/>
        <dbReference type="ChEBI" id="CHEBI:15378"/>
        <dbReference type="ChEBI" id="CHEBI:16304"/>
        <dbReference type="ChEBI" id="CHEBI:18036"/>
        <dbReference type="ChEBI" id="CHEBI:18408"/>
        <dbReference type="ChEBI" id="CHEBI:30616"/>
        <dbReference type="ChEBI" id="CHEBI:57692"/>
        <dbReference type="ChEBI" id="CHEBI:58307"/>
        <dbReference type="EC" id="2.5.1.17"/>
    </reaction>
</comment>
<comment type="pathway">
    <text evidence="6">Cofactor biosynthesis; adenosylcobalamin biosynthesis; adenosylcobalamin from cob(II)yrinate a,c-diamide: step 2/7.</text>
</comment>
<dbReference type="RefSeq" id="WP_014559661.1">
    <property type="nucleotide sequence ID" value="NC_017464.1"/>
</dbReference>
<dbReference type="EMBL" id="CP003418">
    <property type="protein sequence ID" value="AFH48505.1"/>
    <property type="molecule type" value="Genomic_DNA"/>
</dbReference>
<evidence type="ECO:0000313" key="8">
    <source>
        <dbReference type="EMBL" id="AFH48505.1"/>
    </source>
</evidence>
<reference evidence="8 9" key="1">
    <citation type="journal article" date="2012" name="Front. Microbiol.">
        <title>Complete genome of Ignavibacterium album, a metabolically versatile, flagellated, facultative anaerobe from the phylum Chlorobi.</title>
        <authorList>
            <person name="Liu Z."/>
            <person name="Frigaard N.-U."/>
            <person name="Vogl K."/>
            <person name="Iino T."/>
            <person name="Ohkuma M."/>
            <person name="Overmann J."/>
            <person name="Bryant D.A."/>
        </authorList>
    </citation>
    <scope>NUCLEOTIDE SEQUENCE [LARGE SCALE GENOMIC DNA]</scope>
    <source>
        <strain evidence="9">DSM 19864 / JCM 16511 / NBRC 101810 / Mat9-16</strain>
    </source>
</reference>
<comment type="catalytic activity">
    <reaction evidence="6">
        <text>2 cob(II)yrinate a,c diamide + reduced [electron-transfer flavoprotein] + 2 ATP = 2 adenosylcob(III)yrinate a,c-diamide + 2 triphosphate + oxidized [electron-transfer flavoprotein] + 3 H(+)</text>
        <dbReference type="Rhea" id="RHEA:11528"/>
        <dbReference type="Rhea" id="RHEA-COMP:10685"/>
        <dbReference type="Rhea" id="RHEA-COMP:10686"/>
        <dbReference type="ChEBI" id="CHEBI:15378"/>
        <dbReference type="ChEBI" id="CHEBI:18036"/>
        <dbReference type="ChEBI" id="CHEBI:30616"/>
        <dbReference type="ChEBI" id="CHEBI:57692"/>
        <dbReference type="ChEBI" id="CHEBI:58307"/>
        <dbReference type="ChEBI" id="CHEBI:58503"/>
        <dbReference type="ChEBI" id="CHEBI:58537"/>
        <dbReference type="EC" id="2.5.1.17"/>
    </reaction>
</comment>
<accession>I0AHP8</accession>
<evidence type="ECO:0000259" key="7">
    <source>
        <dbReference type="Pfam" id="PF01923"/>
    </source>
</evidence>
<dbReference type="eggNOG" id="COG2096">
    <property type="taxonomic scope" value="Bacteria"/>
</dbReference>
<dbReference type="Pfam" id="PF01923">
    <property type="entry name" value="Cob_adeno_trans"/>
    <property type="match status" value="1"/>
</dbReference>
<keyword evidence="6" id="KW-0169">Cobalamin biosynthesis</keyword>
<feature type="domain" description="Cobalamin adenosyltransferase-like" evidence="7">
    <location>
        <begin position="3"/>
        <end position="168"/>
    </location>
</feature>
<evidence type="ECO:0000256" key="4">
    <source>
        <dbReference type="ARBA" id="ARBA00022741"/>
    </source>
</evidence>
<dbReference type="NCBIfam" id="TIGR00636">
    <property type="entry name" value="PduO_Nterm"/>
    <property type="match status" value="1"/>
</dbReference>
<dbReference type="GO" id="GO:0008817">
    <property type="term" value="F:corrinoid adenosyltransferase activity"/>
    <property type="evidence" value="ECO:0007669"/>
    <property type="project" value="UniProtKB-UniRule"/>
</dbReference>
<dbReference type="InterPro" id="IPR016030">
    <property type="entry name" value="CblAdoTrfase-like"/>
</dbReference>
<dbReference type="InterPro" id="IPR036451">
    <property type="entry name" value="CblAdoTrfase-like_sf"/>
</dbReference>
<keyword evidence="3 6" id="KW-0808">Transferase</keyword>
<protein>
    <recommendedName>
        <fullName evidence="6">Corrinoid adenosyltransferase</fullName>
        <ecNumber evidence="6">2.5.1.17</ecNumber>
    </recommendedName>
    <alternativeName>
        <fullName evidence="6">Cob(II)alamin adenosyltransferase</fullName>
    </alternativeName>
    <alternativeName>
        <fullName evidence="6">Cob(II)yrinic acid a,c-diamide adenosyltransferase</fullName>
    </alternativeName>
    <alternativeName>
        <fullName evidence="6">Cobinamide/cobalamin adenosyltransferase</fullName>
    </alternativeName>
</protein>
<evidence type="ECO:0000256" key="2">
    <source>
        <dbReference type="ARBA" id="ARBA00011233"/>
    </source>
</evidence>
<dbReference type="SUPFAM" id="SSF89028">
    <property type="entry name" value="Cobalamin adenosyltransferase-like"/>
    <property type="match status" value="1"/>
</dbReference>
<sequence>MKIYTKTGDKGETSLFGGERVKKSNQRINAYGTIDELNSFIGLALTEVKSNEIRDLLIDLQNKLFVVGSDLATPDTEKNKKLNITRTEENFIKKAESDIDNFTEKLDELRNFILPGGSKGSAMLHVCRTICRRAEREVVALKELEKVNENIIIFLNRISDLFFVLSRYENKVSNQPDTVWNPR</sequence>
<dbReference type="FunFam" id="1.20.1200.10:FF:000001">
    <property type="entry name" value="Cob(I)yrinic acid a,c-diamide adenosyltransferase"/>
    <property type="match status" value="1"/>
</dbReference>